<organism evidence="6 7">
    <name type="scientific">Sunxiuqinia dokdonensis</name>
    <dbReference type="NCBI Taxonomy" id="1409788"/>
    <lineage>
        <taxon>Bacteria</taxon>
        <taxon>Pseudomonadati</taxon>
        <taxon>Bacteroidota</taxon>
        <taxon>Bacteroidia</taxon>
        <taxon>Marinilabiliales</taxon>
        <taxon>Prolixibacteraceae</taxon>
        <taxon>Sunxiuqinia</taxon>
    </lineage>
</organism>
<dbReference type="InterPro" id="IPR006710">
    <property type="entry name" value="Glyco_hydro_43"/>
</dbReference>
<gene>
    <name evidence="6" type="ORF">NC99_19080</name>
</gene>
<keyword evidence="7" id="KW-1185">Reference proteome</keyword>
<evidence type="ECO:0000313" key="6">
    <source>
        <dbReference type="EMBL" id="KOH45300.1"/>
    </source>
</evidence>
<accession>A0A0L8V9Z8</accession>
<evidence type="ECO:0000313" key="7">
    <source>
        <dbReference type="Proteomes" id="UP000036958"/>
    </source>
</evidence>
<proteinExistence type="inferred from homology"/>
<dbReference type="SUPFAM" id="SSF75005">
    <property type="entry name" value="Arabinanase/levansucrase/invertase"/>
    <property type="match status" value="1"/>
</dbReference>
<evidence type="ECO:0000256" key="1">
    <source>
        <dbReference type="ARBA" id="ARBA00004834"/>
    </source>
</evidence>
<comment type="similarity">
    <text evidence="2 5">Belongs to the glycosyl hydrolase 43 family.</text>
</comment>
<dbReference type="InterPro" id="IPR006311">
    <property type="entry name" value="TAT_signal"/>
</dbReference>
<dbReference type="InterPro" id="IPR050727">
    <property type="entry name" value="GH43_arabinanases"/>
</dbReference>
<evidence type="ECO:0000256" key="2">
    <source>
        <dbReference type="ARBA" id="ARBA00009865"/>
    </source>
</evidence>
<dbReference type="AlphaFoldDB" id="A0A0L8V9Z8"/>
<dbReference type="InterPro" id="IPR023296">
    <property type="entry name" value="Glyco_hydro_beta-prop_sf"/>
</dbReference>
<comment type="caution">
    <text evidence="6">The sequence shown here is derived from an EMBL/GenBank/DDBJ whole genome shotgun (WGS) entry which is preliminary data.</text>
</comment>
<keyword evidence="4 5" id="KW-0326">Glycosidase</keyword>
<reference evidence="7" key="1">
    <citation type="submission" date="2015-07" db="EMBL/GenBank/DDBJ databases">
        <title>Genome sequencing of Sunxiuqinia dokdonensis strain SK.</title>
        <authorList>
            <person name="Ahn S."/>
            <person name="Kim B.-C."/>
        </authorList>
    </citation>
    <scope>NUCLEOTIDE SEQUENCE [LARGE SCALE GENOMIC DNA]</scope>
    <source>
        <strain evidence="7">SK</strain>
    </source>
</reference>
<dbReference type="GO" id="GO:0005975">
    <property type="term" value="P:carbohydrate metabolic process"/>
    <property type="evidence" value="ECO:0007669"/>
    <property type="project" value="InterPro"/>
</dbReference>
<dbReference type="PANTHER" id="PTHR43301:SF3">
    <property type="entry name" value="ARABINAN ENDO-1,5-ALPHA-L-ARABINOSIDASE A-RELATED"/>
    <property type="match status" value="1"/>
</dbReference>
<dbReference type="Pfam" id="PF04616">
    <property type="entry name" value="Glyco_hydro_43"/>
    <property type="match status" value="1"/>
</dbReference>
<comment type="pathway">
    <text evidence="1">Glycan metabolism; L-arabinan degradation.</text>
</comment>
<dbReference type="PROSITE" id="PS51318">
    <property type="entry name" value="TAT"/>
    <property type="match status" value="1"/>
</dbReference>
<evidence type="ECO:0000256" key="5">
    <source>
        <dbReference type="RuleBase" id="RU361187"/>
    </source>
</evidence>
<dbReference type="GO" id="GO:0004553">
    <property type="term" value="F:hydrolase activity, hydrolyzing O-glycosyl compounds"/>
    <property type="evidence" value="ECO:0007669"/>
    <property type="project" value="InterPro"/>
</dbReference>
<dbReference type="Gene3D" id="2.115.10.20">
    <property type="entry name" value="Glycosyl hydrolase domain, family 43"/>
    <property type="match status" value="1"/>
</dbReference>
<evidence type="ECO:0000256" key="4">
    <source>
        <dbReference type="ARBA" id="ARBA00023295"/>
    </source>
</evidence>
<dbReference type="PANTHER" id="PTHR43301">
    <property type="entry name" value="ARABINAN ENDO-1,5-ALPHA-L-ARABINOSIDASE"/>
    <property type="match status" value="1"/>
</dbReference>
<protein>
    <submittedName>
        <fullName evidence="6">Glycosyl hydrolase family 43</fullName>
    </submittedName>
</protein>
<dbReference type="EMBL" id="LGIA01000146">
    <property type="protein sequence ID" value="KOH45300.1"/>
    <property type="molecule type" value="Genomic_DNA"/>
</dbReference>
<name>A0A0L8V9Z8_9BACT</name>
<dbReference type="STRING" id="1409788.NC99_19080"/>
<dbReference type="CDD" id="cd08994">
    <property type="entry name" value="GH43_62_32_68_117_130-like"/>
    <property type="match status" value="1"/>
</dbReference>
<dbReference type="Proteomes" id="UP000036958">
    <property type="component" value="Unassembled WGS sequence"/>
</dbReference>
<keyword evidence="3 5" id="KW-0378">Hydrolase</keyword>
<evidence type="ECO:0000256" key="3">
    <source>
        <dbReference type="ARBA" id="ARBA00022801"/>
    </source>
</evidence>
<dbReference type="PATRIC" id="fig|1409788.3.peg.1976"/>
<sequence length="370" mass="41800">MTMQTRRHFIQQSLLAGGALLVSGGPGLAASIRDKNYREQDISAFSKRLKPMGRILELEGYYVWGCSPIVAPDGKFHVFFSRWNAGKGMGGWINSSEIAHAVADEAAGPYRNVETILAPRGEGFWDGTTCHNPHIQLVDGTYCLFYIGNSNRKTNTKRIGLATANSLNGPWKRPDKPLLEAGPEGAWDDHCTSNPSFLKHPNGQYWLYYKGWNNEEYENPVDPAIRGNRKYGLAIAEQLEGPYVRYAENPIIDYSALGNNRQLEDGNVFRENGKFYMLARDMGRFDHEVGIILESDDGIHWSEPKISYFGVSHYINQPPKPKHLSKYGRFERPQVLMQHGKPTHLFVTTQGGKYWTSTPFVFEIEADAHK</sequence>